<dbReference type="GO" id="GO:0005634">
    <property type="term" value="C:nucleus"/>
    <property type="evidence" value="ECO:0007669"/>
    <property type="project" value="TreeGrafter"/>
</dbReference>
<dbReference type="AlphaFoldDB" id="A0A158Q9M7"/>
<dbReference type="Proteomes" id="UP000274131">
    <property type="component" value="Unassembled WGS sequence"/>
</dbReference>
<evidence type="ECO:0000313" key="4">
    <source>
        <dbReference type="EMBL" id="VDD87088.1"/>
    </source>
</evidence>
<dbReference type="PROSITE" id="PS50174">
    <property type="entry name" value="G_PATCH"/>
    <property type="match status" value="1"/>
</dbReference>
<dbReference type="Pfam" id="PF01585">
    <property type="entry name" value="G-patch"/>
    <property type="match status" value="1"/>
</dbReference>
<dbReference type="InterPro" id="IPR000467">
    <property type="entry name" value="G_patch_dom"/>
</dbReference>
<feature type="region of interest" description="Disordered" evidence="2">
    <location>
        <begin position="704"/>
        <end position="798"/>
    </location>
</feature>
<name>A0A158Q9M7_ENTVE</name>
<evidence type="ECO:0000256" key="1">
    <source>
        <dbReference type="ARBA" id="ARBA00008600"/>
    </source>
</evidence>
<dbReference type="GO" id="GO:0006397">
    <property type="term" value="P:mRNA processing"/>
    <property type="evidence" value="ECO:0007669"/>
    <property type="project" value="InterPro"/>
</dbReference>
<feature type="compositionally biased region" description="Acidic residues" evidence="2">
    <location>
        <begin position="656"/>
        <end position="669"/>
    </location>
</feature>
<dbReference type="PANTHER" id="PTHR13384:SF19">
    <property type="entry name" value="G PATCH DOMAIN-CONTAINING PROTEIN 1"/>
    <property type="match status" value="1"/>
</dbReference>
<accession>A0A158Q9M7</accession>
<dbReference type="OrthoDB" id="20507at2759"/>
<reference evidence="6" key="1">
    <citation type="submission" date="2016-04" db="UniProtKB">
        <authorList>
            <consortium name="WormBaseParasite"/>
        </authorList>
    </citation>
    <scope>IDENTIFICATION</scope>
</reference>
<dbReference type="Pfam" id="PF07713">
    <property type="entry name" value="DUF1604"/>
    <property type="match status" value="1"/>
</dbReference>
<keyword evidence="5" id="KW-1185">Reference proteome</keyword>
<dbReference type="STRING" id="51028.A0A158Q9M7"/>
<evidence type="ECO:0000313" key="5">
    <source>
        <dbReference type="Proteomes" id="UP000274131"/>
    </source>
</evidence>
<dbReference type="WBParaSite" id="EVEC_0000252301-mRNA-1">
    <property type="protein sequence ID" value="EVEC_0000252301-mRNA-1"/>
    <property type="gene ID" value="EVEC_0000252301"/>
</dbReference>
<gene>
    <name evidence="4" type="ORF">EVEC_LOCUS2231</name>
</gene>
<feature type="compositionally biased region" description="Basic and acidic residues" evidence="2">
    <location>
        <begin position="728"/>
        <end position="747"/>
    </location>
</feature>
<dbReference type="EMBL" id="UXUI01007341">
    <property type="protein sequence ID" value="VDD87088.1"/>
    <property type="molecule type" value="Genomic_DNA"/>
</dbReference>
<dbReference type="PANTHER" id="PTHR13384">
    <property type="entry name" value="G PATCH DOMAIN-CONTAINING PROTEIN 1"/>
    <property type="match status" value="1"/>
</dbReference>
<evidence type="ECO:0000259" key="3">
    <source>
        <dbReference type="PROSITE" id="PS50174"/>
    </source>
</evidence>
<feature type="compositionally biased region" description="Low complexity" evidence="2">
    <location>
        <begin position="670"/>
        <end position="683"/>
    </location>
</feature>
<feature type="region of interest" description="Disordered" evidence="2">
    <location>
        <begin position="606"/>
        <end position="684"/>
    </location>
</feature>
<sequence length="798" mass="90285">MNDLILYGTELEELSDEEGQIFDESILSKNIKYVELLSTLFLAAISRRPLNIQEQVVKDERGKRRFHGAFTGGFSAGYFNTVGSKEGWQPSQFRSSRDARGEILTSKPEDYMDEEDLGEYGIATRKLHTVLDSKSGANFFAWERRTEHSTVQGLTSVLDSLIRPVSDSMGIRLLKKMGWREGQGIGPKQTKRTAEKLKRSEDLARGLEGNIDLEAIEEVESMAPGFLFAPQDVPLHKLQSHEGTHGLGYEGLKKSDVLSEKYGSIEAALKTKTKSRGIRGQAFGVGAFEDDDDNIFTDYDFSQYDFSIGKDDEISAQQAEMNASGLTKFDMVLYLSFLEPSSFVISSSRWQPPRYPEPPRVPPNFRPIHIPLFFDFAKVPKNIKQLGEKMTPLQRAKFFGEVDKNAILELIRDEDRKRLKSRWDVVKEERVEIDQNLFEEEPMKQARFKQYVNYLKRGLHYPQPAEMTSLEWDRELREFNAVLPPHLRALLPEVKSRQEPLAPVEVSLPIAQALKTKFVSSRNESRKKEVMDEDLLSAVKMKMFGEMTRQLHEWHPAKQMIKRFNVPDPYPSSSIVGVPQLQKAVKRENLMNLGSTAEELTYRARRQKEVSEKNVVKSDSVKESETEEVGNTAEDAEQKPSAEKVPDGLLKAIFGGDEDSLSGGSDEETSAGQSRAASPSAASPVANVKEQFVNIMDIAIDEKDEEEFGPALPPTLLGNDRAPSSPVGEHRKEVDEKRREKEYCDKNGRKRHSHKHKKKHRNKKGHKGHASSSESELGKSRGKKDFNFTKSSLKAVRT</sequence>
<protein>
    <submittedName>
        <fullName evidence="6">G-patch domain-containing protein</fullName>
    </submittedName>
</protein>
<feature type="compositionally biased region" description="Basic and acidic residues" evidence="2">
    <location>
        <begin position="607"/>
        <end position="624"/>
    </location>
</feature>
<dbReference type="Pfam" id="PF26093">
    <property type="entry name" value="HTH_TGH"/>
    <property type="match status" value="1"/>
</dbReference>
<feature type="compositionally biased region" description="Basic residues" evidence="2">
    <location>
        <begin position="748"/>
        <end position="769"/>
    </location>
</feature>
<reference evidence="4 5" key="2">
    <citation type="submission" date="2018-10" db="EMBL/GenBank/DDBJ databases">
        <authorList>
            <consortium name="Pathogen Informatics"/>
        </authorList>
    </citation>
    <scope>NUCLEOTIDE SEQUENCE [LARGE SCALE GENOMIC DNA]</scope>
</reference>
<feature type="compositionally biased region" description="Basic and acidic residues" evidence="2">
    <location>
        <begin position="776"/>
        <end position="787"/>
    </location>
</feature>
<feature type="domain" description="G-patch" evidence="3">
    <location>
        <begin position="166"/>
        <end position="186"/>
    </location>
</feature>
<proteinExistence type="inferred from homology"/>
<dbReference type="InterPro" id="IPR011666">
    <property type="entry name" value="DUF1604"/>
</dbReference>
<organism evidence="6">
    <name type="scientific">Enterobius vermicularis</name>
    <name type="common">Human pinworm</name>
    <dbReference type="NCBI Taxonomy" id="51028"/>
    <lineage>
        <taxon>Eukaryota</taxon>
        <taxon>Metazoa</taxon>
        <taxon>Ecdysozoa</taxon>
        <taxon>Nematoda</taxon>
        <taxon>Chromadorea</taxon>
        <taxon>Rhabditida</taxon>
        <taxon>Spirurina</taxon>
        <taxon>Oxyuridomorpha</taxon>
        <taxon>Oxyuroidea</taxon>
        <taxon>Oxyuridae</taxon>
        <taxon>Enterobius</taxon>
    </lineage>
</organism>
<evidence type="ECO:0000256" key="2">
    <source>
        <dbReference type="SAM" id="MobiDB-lite"/>
    </source>
</evidence>
<evidence type="ECO:0000313" key="6">
    <source>
        <dbReference type="WBParaSite" id="EVEC_0000252301-mRNA-1"/>
    </source>
</evidence>
<dbReference type="GO" id="GO:0003723">
    <property type="term" value="F:RNA binding"/>
    <property type="evidence" value="ECO:0007669"/>
    <property type="project" value="TreeGrafter"/>
</dbReference>
<feature type="compositionally biased region" description="Basic and acidic residues" evidence="2">
    <location>
        <begin position="636"/>
        <end position="646"/>
    </location>
</feature>
<comment type="similarity">
    <text evidence="1">Belongs to the GPATCH1 family.</text>
</comment>